<dbReference type="InterPro" id="IPR051044">
    <property type="entry name" value="MAG_DAG_Lipase"/>
</dbReference>
<feature type="domain" description="Serine aminopeptidase S33" evidence="1">
    <location>
        <begin position="1"/>
        <end position="127"/>
    </location>
</feature>
<proteinExistence type="predicted"/>
<accession>X1ITA5</accession>
<feature type="non-terminal residue" evidence="2">
    <location>
        <position position="184"/>
    </location>
</feature>
<evidence type="ECO:0000313" key="2">
    <source>
        <dbReference type="EMBL" id="GAH85681.1"/>
    </source>
</evidence>
<dbReference type="PANTHER" id="PTHR11614">
    <property type="entry name" value="PHOSPHOLIPASE-RELATED"/>
    <property type="match status" value="1"/>
</dbReference>
<dbReference type="EMBL" id="BARU01043843">
    <property type="protein sequence ID" value="GAH85681.1"/>
    <property type="molecule type" value="Genomic_DNA"/>
</dbReference>
<sequence>KAAVQIIHGLMEHAKRYTRLAEALCKEGYICYANDHPGHGLTAGDLTEATLKGNGAVLGPSGWRGVVNDVHELSNIIKKENPNIPLFVIGHSWGAMLAQDYIQDWGNEIKGCILSGTNGKVRSLVIKAGKILITGPPRCGKSTLISKLIEYYNNKKDYTIYGFLTPEIRERGNRIGFNIVDIYS</sequence>
<name>X1ITA5_9ZZZZ</name>
<dbReference type="InterPro" id="IPR027417">
    <property type="entry name" value="P-loop_NTPase"/>
</dbReference>
<feature type="non-terminal residue" evidence="2">
    <location>
        <position position="1"/>
    </location>
</feature>
<protein>
    <recommendedName>
        <fullName evidence="1">Serine aminopeptidase S33 domain-containing protein</fullName>
    </recommendedName>
</protein>
<dbReference type="Gene3D" id="3.40.50.1820">
    <property type="entry name" value="alpha/beta hydrolase"/>
    <property type="match status" value="1"/>
</dbReference>
<dbReference type="InterPro" id="IPR004948">
    <property type="entry name" value="Nuc-triphosphatase_THEP1"/>
</dbReference>
<dbReference type="SUPFAM" id="SSF53474">
    <property type="entry name" value="alpha/beta-Hydrolases"/>
    <property type="match status" value="1"/>
</dbReference>
<gene>
    <name evidence="2" type="ORF">S03H2_67046</name>
</gene>
<dbReference type="Pfam" id="PF12146">
    <property type="entry name" value="Hydrolase_4"/>
    <property type="match status" value="1"/>
</dbReference>
<dbReference type="Gene3D" id="3.40.50.300">
    <property type="entry name" value="P-loop containing nucleotide triphosphate hydrolases"/>
    <property type="match status" value="1"/>
</dbReference>
<dbReference type="GO" id="GO:0017111">
    <property type="term" value="F:ribonucleoside triphosphate phosphatase activity"/>
    <property type="evidence" value="ECO:0007669"/>
    <property type="project" value="InterPro"/>
</dbReference>
<reference evidence="2" key="1">
    <citation type="journal article" date="2014" name="Front. Microbiol.">
        <title>High frequency of phylogenetically diverse reductive dehalogenase-homologous genes in deep subseafloor sedimentary metagenomes.</title>
        <authorList>
            <person name="Kawai M."/>
            <person name="Futagami T."/>
            <person name="Toyoda A."/>
            <person name="Takaki Y."/>
            <person name="Nishi S."/>
            <person name="Hori S."/>
            <person name="Arai W."/>
            <person name="Tsubouchi T."/>
            <person name="Morono Y."/>
            <person name="Uchiyama I."/>
            <person name="Ito T."/>
            <person name="Fujiyama A."/>
            <person name="Inagaki F."/>
            <person name="Takami H."/>
        </authorList>
    </citation>
    <scope>NUCLEOTIDE SEQUENCE</scope>
    <source>
        <strain evidence="2">Expedition CK06-06</strain>
    </source>
</reference>
<dbReference type="Pfam" id="PF03266">
    <property type="entry name" value="NTPase_1"/>
    <property type="match status" value="1"/>
</dbReference>
<evidence type="ECO:0000259" key="1">
    <source>
        <dbReference type="Pfam" id="PF12146"/>
    </source>
</evidence>
<dbReference type="InterPro" id="IPR029058">
    <property type="entry name" value="AB_hydrolase_fold"/>
</dbReference>
<dbReference type="SUPFAM" id="SSF52540">
    <property type="entry name" value="P-loop containing nucleoside triphosphate hydrolases"/>
    <property type="match status" value="1"/>
</dbReference>
<dbReference type="AlphaFoldDB" id="X1ITA5"/>
<organism evidence="2">
    <name type="scientific">marine sediment metagenome</name>
    <dbReference type="NCBI Taxonomy" id="412755"/>
    <lineage>
        <taxon>unclassified sequences</taxon>
        <taxon>metagenomes</taxon>
        <taxon>ecological metagenomes</taxon>
    </lineage>
</organism>
<dbReference type="InterPro" id="IPR022742">
    <property type="entry name" value="Hydrolase_4"/>
</dbReference>
<comment type="caution">
    <text evidence="2">The sequence shown here is derived from an EMBL/GenBank/DDBJ whole genome shotgun (WGS) entry which is preliminary data.</text>
</comment>